<organism evidence="2 3">
    <name type="scientific">Petrolisthes manimaculis</name>
    <dbReference type="NCBI Taxonomy" id="1843537"/>
    <lineage>
        <taxon>Eukaryota</taxon>
        <taxon>Metazoa</taxon>
        <taxon>Ecdysozoa</taxon>
        <taxon>Arthropoda</taxon>
        <taxon>Crustacea</taxon>
        <taxon>Multicrustacea</taxon>
        <taxon>Malacostraca</taxon>
        <taxon>Eumalacostraca</taxon>
        <taxon>Eucarida</taxon>
        <taxon>Decapoda</taxon>
        <taxon>Pleocyemata</taxon>
        <taxon>Anomura</taxon>
        <taxon>Galatheoidea</taxon>
        <taxon>Porcellanidae</taxon>
        <taxon>Petrolisthes</taxon>
    </lineage>
</organism>
<dbReference type="Proteomes" id="UP001292094">
    <property type="component" value="Unassembled WGS sequence"/>
</dbReference>
<feature type="region of interest" description="Disordered" evidence="1">
    <location>
        <begin position="1"/>
        <end position="50"/>
    </location>
</feature>
<keyword evidence="3" id="KW-1185">Reference proteome</keyword>
<evidence type="ECO:0000313" key="3">
    <source>
        <dbReference type="Proteomes" id="UP001292094"/>
    </source>
</evidence>
<proteinExistence type="predicted"/>
<feature type="compositionally biased region" description="Pro residues" evidence="1">
    <location>
        <begin position="41"/>
        <end position="50"/>
    </location>
</feature>
<gene>
    <name evidence="2" type="ORF">Pmani_038752</name>
</gene>
<accession>A0AAE1NE20</accession>
<protein>
    <submittedName>
        <fullName evidence="2">Uncharacterized protein</fullName>
    </submittedName>
</protein>
<comment type="caution">
    <text evidence="2">The sequence shown here is derived from an EMBL/GenBank/DDBJ whole genome shotgun (WGS) entry which is preliminary data.</text>
</comment>
<feature type="compositionally biased region" description="Low complexity" evidence="1">
    <location>
        <begin position="26"/>
        <end position="40"/>
    </location>
</feature>
<evidence type="ECO:0000313" key="2">
    <source>
        <dbReference type="EMBL" id="KAK4288208.1"/>
    </source>
</evidence>
<name>A0AAE1NE20_9EUCA</name>
<dbReference type="AlphaFoldDB" id="A0AAE1NE20"/>
<reference evidence="2" key="1">
    <citation type="submission" date="2023-11" db="EMBL/GenBank/DDBJ databases">
        <title>Genome assemblies of two species of porcelain crab, Petrolisthes cinctipes and Petrolisthes manimaculis (Anomura: Porcellanidae).</title>
        <authorList>
            <person name="Angst P."/>
        </authorList>
    </citation>
    <scope>NUCLEOTIDE SEQUENCE</scope>
    <source>
        <strain evidence="2">PB745_02</strain>
        <tissue evidence="2">Gill</tissue>
    </source>
</reference>
<evidence type="ECO:0000256" key="1">
    <source>
        <dbReference type="SAM" id="MobiDB-lite"/>
    </source>
</evidence>
<dbReference type="EMBL" id="JAWZYT010006423">
    <property type="protein sequence ID" value="KAK4288208.1"/>
    <property type="molecule type" value="Genomic_DNA"/>
</dbReference>
<sequence length="66" mass="7218">MYEKGPHGLSTQRNSIPTPLHAPPLHSITTPPQHHSTSPTNHPPLNPIPLHPIITFSLSLHSQPLT</sequence>